<dbReference type="EMBL" id="CP076544">
    <property type="protein sequence ID" value="QWS32522.1"/>
    <property type="molecule type" value="Genomic_DNA"/>
</dbReference>
<sequence>MPPTDDADNGFRKQRFTGTDGADYTAIFDGEYSGRGLVTDAHAVQTTEYDYFLIGDADVTLRSMTARGGRRGGVIGPRDDHVVFWLQHGRLEMHFADRSRVIEPGSPYIASASEEYRFESDETVYNGVHISDAFLRRTAGELGYPMPDGPVLFDQQDELVARHGPLRRLLGDVSPTLMDDRVRGAMRTALNRRLATVVLDTFLLRDRGDDVPTASRLRAAIAFIEEHARDRPTVPAIAAAAGLSERGLQEVFARTLGVTPNGFLRDQRLDGVRAELLRGASPNSVLEVARRWRFTNPSRFAVAYRARFGEDPSATLRAATAQRPDGRSSWRIRRAVAYIEAHLDGVCSVTDIAEAAGLRPRRLQQLFREERGTTPTAFLRELRALRRGGEDWTDRRS</sequence>
<proteinExistence type="predicted"/>
<reference evidence="1" key="1">
    <citation type="submission" date="2021-06" db="EMBL/GenBank/DDBJ databases">
        <authorList>
            <person name="Ellington A.J."/>
            <person name="Bryan N.C."/>
            <person name="Christner B.C."/>
            <person name="Reisch C.R."/>
        </authorList>
    </citation>
    <scope>NUCLEOTIDE SEQUENCE</scope>
    <source>
        <strain evidence="1">L6-1</strain>
    </source>
</reference>
<evidence type="ECO:0000313" key="2">
    <source>
        <dbReference type="Proteomes" id="UP000681794"/>
    </source>
</evidence>
<protein>
    <submittedName>
        <fullName evidence="1">AraC family transcriptional regulator</fullName>
    </submittedName>
</protein>
<organism evidence="1 2">
    <name type="scientific">Curtobacterium aetherium</name>
    <dbReference type="NCBI Taxonomy" id="2841594"/>
    <lineage>
        <taxon>Bacteria</taxon>
        <taxon>Bacillati</taxon>
        <taxon>Actinomycetota</taxon>
        <taxon>Actinomycetes</taxon>
        <taxon>Micrococcales</taxon>
        <taxon>Microbacteriaceae</taxon>
        <taxon>Curtobacterium</taxon>
    </lineage>
</organism>
<dbReference type="Proteomes" id="UP000681794">
    <property type="component" value="Chromosome"/>
</dbReference>
<evidence type="ECO:0000313" key="1">
    <source>
        <dbReference type="EMBL" id="QWS32522.1"/>
    </source>
</evidence>
<accession>A0ACD1E1T8</accession>
<name>A0ACD1E1T8_9MICO</name>
<gene>
    <name evidence="1" type="ORF">KM842_09480</name>
</gene>
<keyword evidence="2" id="KW-1185">Reference proteome</keyword>